<dbReference type="KEGG" id="smag:AN936_03325"/>
<dbReference type="Proteomes" id="UP000058074">
    <property type="component" value="Chromosome"/>
</dbReference>
<dbReference type="GO" id="GO:0016779">
    <property type="term" value="F:nucleotidyltransferase activity"/>
    <property type="evidence" value="ECO:0007669"/>
    <property type="project" value="UniProtKB-ARBA"/>
</dbReference>
<dbReference type="EMBL" id="CP012700">
    <property type="protein sequence ID" value="ALH79431.1"/>
    <property type="molecule type" value="Genomic_DNA"/>
</dbReference>
<dbReference type="CDD" id="cd04182">
    <property type="entry name" value="GT_2_like_f"/>
    <property type="match status" value="1"/>
</dbReference>
<evidence type="ECO:0000313" key="3">
    <source>
        <dbReference type="EMBL" id="ALH79431.1"/>
    </source>
</evidence>
<proteinExistence type="predicted"/>
<accession>A0A0N9U8W5</accession>
<feature type="domain" description="MobA-like NTP transferase" evidence="2">
    <location>
        <begin position="9"/>
        <end position="169"/>
    </location>
</feature>
<dbReference type="InterPro" id="IPR029044">
    <property type="entry name" value="Nucleotide-diphossugar_trans"/>
</dbReference>
<gene>
    <name evidence="3" type="ORF">AN936_03325</name>
</gene>
<evidence type="ECO:0000313" key="4">
    <source>
        <dbReference type="Proteomes" id="UP000058074"/>
    </source>
</evidence>
<evidence type="ECO:0000256" key="1">
    <source>
        <dbReference type="ARBA" id="ARBA00022842"/>
    </source>
</evidence>
<dbReference type="Pfam" id="PF12804">
    <property type="entry name" value="NTP_transf_3"/>
    <property type="match status" value="1"/>
</dbReference>
<organism evidence="3 4">
    <name type="scientific">Sphingopyxis macrogoltabida</name>
    <name type="common">Sphingomonas macrogoltabidus</name>
    <dbReference type="NCBI Taxonomy" id="33050"/>
    <lineage>
        <taxon>Bacteria</taxon>
        <taxon>Pseudomonadati</taxon>
        <taxon>Pseudomonadota</taxon>
        <taxon>Alphaproteobacteria</taxon>
        <taxon>Sphingomonadales</taxon>
        <taxon>Sphingomonadaceae</taxon>
        <taxon>Sphingopyxis</taxon>
    </lineage>
</organism>
<keyword evidence="1" id="KW-0460">Magnesium</keyword>
<evidence type="ECO:0000259" key="2">
    <source>
        <dbReference type="Pfam" id="PF12804"/>
    </source>
</evidence>
<reference evidence="3 4" key="1">
    <citation type="journal article" date="2015" name="Genome Announc.">
        <title>Complete Genome Sequence of Polypropylene Glycol- and Polyethylene Glycol-Degrading Sphingopyxis macrogoltabida Strain EY-1.</title>
        <authorList>
            <person name="Ohtsubo Y."/>
            <person name="Nagata Y."/>
            <person name="Numata M."/>
            <person name="Tsuchikane K."/>
            <person name="Hosoyama A."/>
            <person name="Yamazoe A."/>
            <person name="Tsuda M."/>
            <person name="Fujita N."/>
            <person name="Kawai F."/>
        </authorList>
    </citation>
    <scope>NUCLEOTIDE SEQUENCE [LARGE SCALE GENOMIC DNA]</scope>
    <source>
        <strain evidence="3 4">EY-1</strain>
    </source>
</reference>
<dbReference type="PANTHER" id="PTHR43777:SF1">
    <property type="entry name" value="MOLYBDENUM COFACTOR CYTIDYLYLTRANSFERASE"/>
    <property type="match status" value="1"/>
</dbReference>
<dbReference type="PATRIC" id="fig|33050.5.peg.693"/>
<name>A0A0N9U8W5_SPHMC</name>
<dbReference type="InterPro" id="IPR025877">
    <property type="entry name" value="MobA-like_NTP_Trfase"/>
</dbReference>
<protein>
    <recommendedName>
        <fullName evidence="2">MobA-like NTP transferase domain-containing protein</fullName>
    </recommendedName>
</protein>
<sequence>MNDAANIVAVLLAAGRSRRFGPEDKLLMPLAGEPLALHAAQRIAELAPARRIAVCPESDGELAEMLSALGFEIVVNADPQSGLAQSLSLGIAAVARGPERAALVCLADMPFVGTGHLQSLLARFDPVSAPVVASSDGETAMPPALFDRALFDRLRASEGDRGGKALLANAALVMAGPGELADIDRPGDLHAI</sequence>
<dbReference type="SUPFAM" id="SSF53448">
    <property type="entry name" value="Nucleotide-diphospho-sugar transferases"/>
    <property type="match status" value="1"/>
</dbReference>
<dbReference type="PANTHER" id="PTHR43777">
    <property type="entry name" value="MOLYBDENUM COFACTOR CYTIDYLYLTRANSFERASE"/>
    <property type="match status" value="1"/>
</dbReference>
<dbReference type="AlphaFoldDB" id="A0A0N9U8W5"/>
<dbReference type="Gene3D" id="3.90.550.10">
    <property type="entry name" value="Spore Coat Polysaccharide Biosynthesis Protein SpsA, Chain A"/>
    <property type="match status" value="1"/>
</dbReference>
<dbReference type="RefSeq" id="WP_054586887.1">
    <property type="nucleotide sequence ID" value="NZ_CP012700.1"/>
</dbReference>
<dbReference type="OrthoDB" id="9779263at2"/>